<dbReference type="GO" id="GO:0005789">
    <property type="term" value="C:endoplasmic reticulum membrane"/>
    <property type="evidence" value="ECO:0007669"/>
    <property type="project" value="UniProtKB-SubCell"/>
</dbReference>
<dbReference type="InterPro" id="IPR017937">
    <property type="entry name" value="Thioredoxin_CS"/>
</dbReference>
<evidence type="ECO:0000256" key="2">
    <source>
        <dbReference type="ARBA" id="ARBA00020920"/>
    </source>
</evidence>
<evidence type="ECO:0000256" key="8">
    <source>
        <dbReference type="SAM" id="SignalP"/>
    </source>
</evidence>
<feature type="compositionally biased region" description="Gly residues" evidence="7">
    <location>
        <begin position="98"/>
        <end position="113"/>
    </location>
</feature>
<dbReference type="Pfam" id="PF00226">
    <property type="entry name" value="DnaJ"/>
    <property type="match status" value="1"/>
</dbReference>
<dbReference type="InterPro" id="IPR019345">
    <property type="entry name" value="ARMET_C"/>
</dbReference>
<dbReference type="AlphaFoldDB" id="A0AAV1IN34"/>
<feature type="chain" id="PRO_5043863939" description="DnaJ homolog subfamily C member 10" evidence="8">
    <location>
        <begin position="24"/>
        <end position="493"/>
    </location>
</feature>
<evidence type="ECO:0000259" key="9">
    <source>
        <dbReference type="PROSITE" id="PS50076"/>
    </source>
</evidence>
<gene>
    <name evidence="11" type="ORF">CVIRNUC_010619</name>
</gene>
<comment type="function">
    <text evidence="5">Plays an important role in regulating the size of autophagosomes during the formation process.</text>
</comment>
<dbReference type="InterPro" id="IPR036249">
    <property type="entry name" value="Thioredoxin-like_sf"/>
</dbReference>
<feature type="domain" description="Thioredoxin" evidence="10">
    <location>
        <begin position="194"/>
        <end position="335"/>
    </location>
</feature>
<dbReference type="SUPFAM" id="SSF52833">
    <property type="entry name" value="Thioredoxin-like"/>
    <property type="match status" value="2"/>
</dbReference>
<keyword evidence="12" id="KW-1185">Reference proteome</keyword>
<dbReference type="PROSITE" id="PS00194">
    <property type="entry name" value="THIOREDOXIN_1"/>
    <property type="match status" value="1"/>
</dbReference>
<evidence type="ECO:0000256" key="5">
    <source>
        <dbReference type="ARBA" id="ARBA00035002"/>
    </source>
</evidence>
<evidence type="ECO:0000256" key="6">
    <source>
        <dbReference type="ARBA" id="ARBA00035043"/>
    </source>
</evidence>
<feature type="compositionally biased region" description="Gly residues" evidence="7">
    <location>
        <begin position="130"/>
        <end position="204"/>
    </location>
</feature>
<comment type="caution">
    <text evidence="11">The sequence shown here is derived from an EMBL/GenBank/DDBJ whole genome shotgun (WGS) entry which is preliminary data.</text>
</comment>
<organism evidence="11 12">
    <name type="scientific">Coccomyxa viridis</name>
    <dbReference type="NCBI Taxonomy" id="1274662"/>
    <lineage>
        <taxon>Eukaryota</taxon>
        <taxon>Viridiplantae</taxon>
        <taxon>Chlorophyta</taxon>
        <taxon>core chlorophytes</taxon>
        <taxon>Trebouxiophyceae</taxon>
        <taxon>Trebouxiophyceae incertae sedis</taxon>
        <taxon>Coccomyxaceae</taxon>
        <taxon>Coccomyxa</taxon>
    </lineage>
</organism>
<sequence>MRQRLLLCLCLITSTSLLYEALAVRETKYYDALGVPPDADENVIKKAYRKAALRWHPDRNAGDKKEKAEKKFKEIATAYEVLSDPEKRRVYDQLGEEGLSGEGGPGGQGGPGGMHFQFRGDPMHIFNQFFGGGDPFGGGGSGRGQRQGGGFPGGMGGGFPGGMGGGFPGGMGGGGFPGGGGSGGQRGRRPGGGPGGGQHGGGAGLYDSDPNVEEVTEGSFPAGAAEGYVWLLEFYAPWCGHCRNLAPKWSKVAKALQGVAKVGAINCDDEKALCGKHGIQGFPTIKAYVNGRMIDYNGDRSAGNLKDWAISLIPQKVTVISSADKLEAFLGQCGGGDGKAKKGVGSGAAWGGCVLLFSDKKQTSPLYKSLAAQYAGKLAFGEVRGLGDMAAKFGVDKAPALLMICNGDVSTAERYEGEIKSGPIRDFISKYAGGRKCASAVKVDGKTDFSKLRVTQLKQLLKDRGESCPECVEKRDYVKRVRSLYVSHASGEL</sequence>
<dbReference type="PANTHER" id="PTHR45184">
    <property type="entry name" value="DNAJ PROTEIN ERDJ3A"/>
    <property type="match status" value="1"/>
</dbReference>
<dbReference type="InterPro" id="IPR018253">
    <property type="entry name" value="DnaJ_domain_CS"/>
</dbReference>
<evidence type="ECO:0000256" key="1">
    <source>
        <dbReference type="ARBA" id="ARBA00004163"/>
    </source>
</evidence>
<proteinExistence type="predicted"/>
<protein>
    <recommendedName>
        <fullName evidence="2">DnaJ homolog subfamily C member 10</fullName>
    </recommendedName>
    <alternativeName>
        <fullName evidence="3">DnaJ homolog subfamily C member 16</fullName>
    </alternativeName>
    <alternativeName>
        <fullName evidence="6">Endoplasmic reticulum DNA J domain-containing protein 8</fullName>
    </alternativeName>
</protein>
<evidence type="ECO:0000256" key="7">
    <source>
        <dbReference type="SAM" id="MobiDB-lite"/>
    </source>
</evidence>
<dbReference type="InterPro" id="IPR036869">
    <property type="entry name" value="J_dom_sf"/>
</dbReference>
<dbReference type="InterPro" id="IPR036361">
    <property type="entry name" value="SAP_dom_sf"/>
</dbReference>
<dbReference type="InterPro" id="IPR052842">
    <property type="entry name" value="ER_Co-chaperone"/>
</dbReference>
<evidence type="ECO:0000313" key="12">
    <source>
        <dbReference type="Proteomes" id="UP001314263"/>
    </source>
</evidence>
<dbReference type="EMBL" id="CAUYUE010000017">
    <property type="protein sequence ID" value="CAK0787399.1"/>
    <property type="molecule type" value="Genomic_DNA"/>
</dbReference>
<comment type="subcellular location">
    <subcellularLocation>
        <location evidence="1">Endoplasmic reticulum membrane</location>
        <topology evidence="1">Single-pass type IV membrane protein</topology>
    </subcellularLocation>
</comment>
<evidence type="ECO:0000256" key="3">
    <source>
        <dbReference type="ARBA" id="ARBA00020921"/>
    </source>
</evidence>
<dbReference type="CDD" id="cd06257">
    <property type="entry name" value="DnaJ"/>
    <property type="match status" value="1"/>
</dbReference>
<dbReference type="Gene3D" id="3.40.30.10">
    <property type="entry name" value="Glutaredoxin"/>
    <property type="match status" value="2"/>
</dbReference>
<dbReference type="PANTHER" id="PTHR45184:SF1">
    <property type="entry name" value="DNAJ PROTEIN ERDJ3A"/>
    <property type="match status" value="1"/>
</dbReference>
<reference evidence="11 12" key="1">
    <citation type="submission" date="2023-10" db="EMBL/GenBank/DDBJ databases">
        <authorList>
            <person name="Maclean D."/>
            <person name="Macfadyen A."/>
        </authorList>
    </citation>
    <scope>NUCLEOTIDE SEQUENCE [LARGE SCALE GENOMIC DNA]</scope>
</reference>
<dbReference type="GO" id="GO:0006914">
    <property type="term" value="P:autophagy"/>
    <property type="evidence" value="ECO:0007669"/>
    <property type="project" value="UniProtKB-KW"/>
</dbReference>
<keyword evidence="8" id="KW-0732">Signal</keyword>
<dbReference type="Pfam" id="PF10208">
    <property type="entry name" value="ARMET_C"/>
    <property type="match status" value="1"/>
</dbReference>
<dbReference type="PROSITE" id="PS50076">
    <property type="entry name" value="DNAJ_2"/>
    <property type="match status" value="1"/>
</dbReference>
<dbReference type="SUPFAM" id="SSF68906">
    <property type="entry name" value="SAP domain"/>
    <property type="match status" value="1"/>
</dbReference>
<keyword evidence="4" id="KW-0072">Autophagy</keyword>
<dbReference type="Proteomes" id="UP001314263">
    <property type="component" value="Unassembled WGS sequence"/>
</dbReference>
<name>A0AAV1IN34_9CHLO</name>
<evidence type="ECO:0000256" key="4">
    <source>
        <dbReference type="ARBA" id="ARBA00023006"/>
    </source>
</evidence>
<dbReference type="SUPFAM" id="SSF46565">
    <property type="entry name" value="Chaperone J-domain"/>
    <property type="match status" value="1"/>
</dbReference>
<dbReference type="SMART" id="SM00271">
    <property type="entry name" value="DnaJ"/>
    <property type="match status" value="1"/>
</dbReference>
<evidence type="ECO:0000313" key="11">
    <source>
        <dbReference type="EMBL" id="CAK0787399.1"/>
    </source>
</evidence>
<dbReference type="Pfam" id="PF00085">
    <property type="entry name" value="Thioredoxin"/>
    <property type="match status" value="1"/>
</dbReference>
<feature type="signal peptide" evidence="8">
    <location>
        <begin position="1"/>
        <end position="23"/>
    </location>
</feature>
<feature type="domain" description="J" evidence="9">
    <location>
        <begin position="28"/>
        <end position="95"/>
    </location>
</feature>
<dbReference type="Gene3D" id="1.10.287.110">
    <property type="entry name" value="DnaJ domain"/>
    <property type="match status" value="1"/>
</dbReference>
<dbReference type="InterPro" id="IPR001623">
    <property type="entry name" value="DnaJ_domain"/>
</dbReference>
<dbReference type="Gene3D" id="1.10.720.30">
    <property type="entry name" value="SAP domain"/>
    <property type="match status" value="1"/>
</dbReference>
<dbReference type="PRINTS" id="PR00421">
    <property type="entry name" value="THIOREDOXIN"/>
</dbReference>
<accession>A0AAV1IN34</accession>
<dbReference type="PROSITE" id="PS51352">
    <property type="entry name" value="THIOREDOXIN_2"/>
    <property type="match status" value="1"/>
</dbReference>
<feature type="region of interest" description="Disordered" evidence="7">
    <location>
        <begin position="96"/>
        <end position="215"/>
    </location>
</feature>
<dbReference type="PROSITE" id="PS00636">
    <property type="entry name" value="DNAJ_1"/>
    <property type="match status" value="1"/>
</dbReference>
<dbReference type="InterPro" id="IPR013766">
    <property type="entry name" value="Thioredoxin_domain"/>
</dbReference>
<dbReference type="PRINTS" id="PR00625">
    <property type="entry name" value="JDOMAIN"/>
</dbReference>
<evidence type="ECO:0000259" key="10">
    <source>
        <dbReference type="PROSITE" id="PS51352"/>
    </source>
</evidence>